<evidence type="ECO:0000259" key="2">
    <source>
        <dbReference type="Pfam" id="PF00188"/>
    </source>
</evidence>
<comment type="caution">
    <text evidence="3">The sequence shown here is derived from an EMBL/GenBank/DDBJ whole genome shotgun (WGS) entry which is preliminary data.</text>
</comment>
<keyword evidence="4" id="KW-1185">Reference proteome</keyword>
<gene>
    <name evidence="3" type="ORF">LPJ64_002734</name>
</gene>
<accession>A0A9W7XMI0</accession>
<dbReference type="InterPro" id="IPR014044">
    <property type="entry name" value="CAP_dom"/>
</dbReference>
<evidence type="ECO:0000256" key="1">
    <source>
        <dbReference type="SAM" id="SignalP"/>
    </source>
</evidence>
<dbReference type="PANTHER" id="PTHR31157:SF1">
    <property type="entry name" value="SCP DOMAIN-CONTAINING PROTEIN"/>
    <property type="match status" value="1"/>
</dbReference>
<dbReference type="SUPFAM" id="SSF55797">
    <property type="entry name" value="PR-1-like"/>
    <property type="match status" value="1"/>
</dbReference>
<evidence type="ECO:0000313" key="4">
    <source>
        <dbReference type="Proteomes" id="UP001145021"/>
    </source>
</evidence>
<keyword evidence="1" id="KW-0732">Signal</keyword>
<reference evidence="3" key="1">
    <citation type="submission" date="2022-07" db="EMBL/GenBank/DDBJ databases">
        <title>Phylogenomic reconstructions and comparative analyses of Kickxellomycotina fungi.</title>
        <authorList>
            <person name="Reynolds N.K."/>
            <person name="Stajich J.E."/>
            <person name="Barry K."/>
            <person name="Grigoriev I.V."/>
            <person name="Crous P."/>
            <person name="Smith M.E."/>
        </authorList>
    </citation>
    <scope>NUCLEOTIDE SEQUENCE</scope>
    <source>
        <strain evidence="3">NBRC 105413</strain>
    </source>
</reference>
<evidence type="ECO:0000313" key="3">
    <source>
        <dbReference type="EMBL" id="KAJ1645717.1"/>
    </source>
</evidence>
<dbReference type="CDD" id="cd05379">
    <property type="entry name" value="CAP_bacterial"/>
    <property type="match status" value="1"/>
</dbReference>
<organism evidence="3 4">
    <name type="scientific">Coemansia asiatica</name>
    <dbReference type="NCBI Taxonomy" id="1052880"/>
    <lineage>
        <taxon>Eukaryota</taxon>
        <taxon>Fungi</taxon>
        <taxon>Fungi incertae sedis</taxon>
        <taxon>Zoopagomycota</taxon>
        <taxon>Kickxellomycotina</taxon>
        <taxon>Kickxellomycetes</taxon>
        <taxon>Kickxellales</taxon>
        <taxon>Kickxellaceae</taxon>
        <taxon>Coemansia</taxon>
    </lineage>
</organism>
<name>A0A9W7XMI0_9FUNG</name>
<dbReference type="Proteomes" id="UP001145021">
    <property type="component" value="Unassembled WGS sequence"/>
</dbReference>
<dbReference type="InterPro" id="IPR035940">
    <property type="entry name" value="CAP_sf"/>
</dbReference>
<sequence>MNMIISLLLLFALSLSSTDAIASRNHRLSVAQAQHRQRPLFVAASPSKNRQDNDDDDDWREQMLYILNDIRKKANKPAIERSPRADKMAQDHSNYQASINQMTHDDINGSLGQRATKAGILWSGVAENIAFGSQTVEKTMEMWTNSPLHYANMVGNYTQVGFGRMLNSTRSQNDVFWTQVFVYPWMF</sequence>
<dbReference type="Pfam" id="PF00188">
    <property type="entry name" value="CAP"/>
    <property type="match status" value="1"/>
</dbReference>
<feature type="signal peptide" evidence="1">
    <location>
        <begin position="1"/>
        <end position="20"/>
    </location>
</feature>
<feature type="domain" description="SCP" evidence="2">
    <location>
        <begin position="65"/>
        <end position="181"/>
    </location>
</feature>
<feature type="chain" id="PRO_5040743229" description="SCP domain-containing protein" evidence="1">
    <location>
        <begin position="21"/>
        <end position="187"/>
    </location>
</feature>
<proteinExistence type="predicted"/>
<dbReference type="PANTHER" id="PTHR31157">
    <property type="entry name" value="SCP DOMAIN-CONTAINING PROTEIN"/>
    <property type="match status" value="1"/>
</dbReference>
<dbReference type="AlphaFoldDB" id="A0A9W7XMI0"/>
<protein>
    <recommendedName>
        <fullName evidence="2">SCP domain-containing protein</fullName>
    </recommendedName>
</protein>
<dbReference type="Gene3D" id="3.40.33.10">
    <property type="entry name" value="CAP"/>
    <property type="match status" value="1"/>
</dbReference>
<dbReference type="EMBL" id="JANBOH010000092">
    <property type="protein sequence ID" value="KAJ1645717.1"/>
    <property type="molecule type" value="Genomic_DNA"/>
</dbReference>